<evidence type="ECO:0000313" key="3">
    <source>
        <dbReference type="EMBL" id="OEF29475.1"/>
    </source>
</evidence>
<dbReference type="InterPro" id="IPR002654">
    <property type="entry name" value="Glyco_trans_25"/>
</dbReference>
<evidence type="ECO:0000313" key="4">
    <source>
        <dbReference type="Proteomes" id="UP000094070"/>
    </source>
</evidence>
<accession>A0A1E5E616</accession>
<dbReference type="eggNOG" id="COG3306">
    <property type="taxonomic scope" value="Bacteria"/>
</dbReference>
<feature type="transmembrane region" description="Helical" evidence="1">
    <location>
        <begin position="220"/>
        <end position="238"/>
    </location>
</feature>
<reference evidence="3 4" key="1">
    <citation type="journal article" date="2012" name="Science">
        <title>Ecological populations of bacteria act as socially cohesive units of antibiotic production and resistance.</title>
        <authorList>
            <person name="Cordero O.X."/>
            <person name="Wildschutte H."/>
            <person name="Kirkup B."/>
            <person name="Proehl S."/>
            <person name="Ngo L."/>
            <person name="Hussain F."/>
            <person name="Le Roux F."/>
            <person name="Mincer T."/>
            <person name="Polz M.F."/>
        </authorList>
    </citation>
    <scope>NUCLEOTIDE SEQUENCE [LARGE SCALE GENOMIC DNA]</scope>
    <source>
        <strain evidence="3 4">1S-45</strain>
    </source>
</reference>
<keyword evidence="1" id="KW-0812">Transmembrane</keyword>
<keyword evidence="1" id="KW-1133">Transmembrane helix</keyword>
<comment type="caution">
    <text evidence="3">The sequence shown here is derived from an EMBL/GenBank/DDBJ whole genome shotgun (WGS) entry which is preliminary data.</text>
</comment>
<evidence type="ECO:0000259" key="2">
    <source>
        <dbReference type="Pfam" id="PF01755"/>
    </source>
</evidence>
<dbReference type="CDD" id="cd06532">
    <property type="entry name" value="Glyco_transf_25"/>
    <property type="match status" value="1"/>
</dbReference>
<dbReference type="AlphaFoldDB" id="A0A1E5E616"/>
<proteinExistence type="predicted"/>
<dbReference type="EMBL" id="AJYK02000008">
    <property type="protein sequence ID" value="OEF29475.1"/>
    <property type="molecule type" value="Genomic_DNA"/>
</dbReference>
<gene>
    <name evidence="3" type="ORF">A1QC_04320</name>
</gene>
<evidence type="ECO:0000256" key="1">
    <source>
        <dbReference type="SAM" id="Phobius"/>
    </source>
</evidence>
<dbReference type="STRING" id="1188252.A1QC_04320"/>
<name>A0A1E5E616_9VIBR</name>
<keyword evidence="4" id="KW-1185">Reference proteome</keyword>
<organism evidence="3 4">
    <name type="scientific">Vibrio rumoiensis 1S-45</name>
    <dbReference type="NCBI Taxonomy" id="1188252"/>
    <lineage>
        <taxon>Bacteria</taxon>
        <taxon>Pseudomonadati</taxon>
        <taxon>Pseudomonadota</taxon>
        <taxon>Gammaproteobacteria</taxon>
        <taxon>Vibrionales</taxon>
        <taxon>Vibrionaceae</taxon>
        <taxon>Vibrio</taxon>
    </lineage>
</organism>
<dbReference type="RefSeq" id="WP_017026670.1">
    <property type="nucleotide sequence ID" value="NZ_AJYK02000008.1"/>
</dbReference>
<dbReference type="Proteomes" id="UP000094070">
    <property type="component" value="Unassembled WGS sequence"/>
</dbReference>
<keyword evidence="1" id="KW-0472">Membrane</keyword>
<dbReference type="Pfam" id="PF01755">
    <property type="entry name" value="Glyco_transf_25"/>
    <property type="match status" value="1"/>
</dbReference>
<protein>
    <recommendedName>
        <fullName evidence="2">Glycosyl transferase family 25 domain-containing protein</fullName>
    </recommendedName>
</protein>
<sequence length="240" mass="27611">MKVFVISIPSSTERRQHVTESLSNKDINFEFIDAVNGKDGKHPLLKRYDRDHYIINRGREAKPGELGCYASHFLAWEKACELNEPIVVLEDDLSVQEDFKKIITDCEQWIIEKGFIRIEPWRTKLFITTDKVRNSSLCYLFKIPQCTTGYIISPQCAQAFIKSSQTFKMPVDLFLRHTYLHLQPIYGVTPPAVKTGNAISIIGNRTQRVRTPVIAIKRGIYRASTFIAVALVNLWMFIKT</sequence>
<feature type="domain" description="Glycosyl transferase family 25" evidence="2">
    <location>
        <begin position="2"/>
        <end position="174"/>
    </location>
</feature>
<dbReference type="OrthoDB" id="9816113at2"/>